<dbReference type="PANTHER" id="PTHR43662">
    <property type="match status" value="1"/>
</dbReference>
<reference evidence="4" key="1">
    <citation type="journal article" date="2021" name="J Fungi (Basel)">
        <title>Virulence traits and population genomics of the black yeast Aureobasidium melanogenum.</title>
        <authorList>
            <person name="Cernosa A."/>
            <person name="Sun X."/>
            <person name="Gostincar C."/>
            <person name="Fang C."/>
            <person name="Gunde-Cimerman N."/>
            <person name="Song Z."/>
        </authorList>
    </citation>
    <scope>NUCLEOTIDE SEQUENCE</scope>
    <source>
        <strain evidence="4">EXF-9298</strain>
    </source>
</reference>
<dbReference type="PROSITE" id="PS51212">
    <property type="entry name" value="WSC"/>
    <property type="match status" value="1"/>
</dbReference>
<evidence type="ECO:0000313" key="4">
    <source>
        <dbReference type="EMBL" id="KAG9971015.1"/>
    </source>
</evidence>
<organism evidence="4 5">
    <name type="scientific">Aureobasidium melanogenum</name>
    <name type="common">Aureobasidium pullulans var. melanogenum</name>
    <dbReference type="NCBI Taxonomy" id="46634"/>
    <lineage>
        <taxon>Eukaryota</taxon>
        <taxon>Fungi</taxon>
        <taxon>Dikarya</taxon>
        <taxon>Ascomycota</taxon>
        <taxon>Pezizomycotina</taxon>
        <taxon>Dothideomycetes</taxon>
        <taxon>Dothideomycetidae</taxon>
        <taxon>Dothideales</taxon>
        <taxon>Saccotheciaceae</taxon>
        <taxon>Aureobasidium</taxon>
    </lineage>
</organism>
<comment type="caution">
    <text evidence="4">The sequence shown here is derived from an EMBL/GenBank/DDBJ whole genome shotgun (WGS) entry which is preliminary data.</text>
</comment>
<proteinExistence type="predicted"/>
<evidence type="ECO:0000256" key="2">
    <source>
        <dbReference type="SAM" id="SignalP"/>
    </source>
</evidence>
<keyword evidence="5" id="KW-1185">Reference proteome</keyword>
<feature type="region of interest" description="Disordered" evidence="1">
    <location>
        <begin position="495"/>
        <end position="575"/>
    </location>
</feature>
<name>A0A9P8FFQ2_AURME</name>
<evidence type="ECO:0000313" key="5">
    <source>
        <dbReference type="Proteomes" id="UP000729357"/>
    </source>
</evidence>
<evidence type="ECO:0000256" key="1">
    <source>
        <dbReference type="SAM" id="MobiDB-lite"/>
    </source>
</evidence>
<feature type="compositionally biased region" description="Low complexity" evidence="1">
    <location>
        <begin position="495"/>
        <end position="559"/>
    </location>
</feature>
<protein>
    <submittedName>
        <fullName evidence="4">WSC-domain-containing protein</fullName>
    </submittedName>
</protein>
<accession>A0A9P8FFQ2</accession>
<sequence length="615" mass="64112">MYTSTKVLGLAAALAAPAAAFFRMPCPGRIVTERADPIISPGQVSGHTHTISGGNGFKFDMDYADARSSDCSSCPIKADLSNYWTPLLYFQHQNGTFESVHQSGDGEGVYGGMTVYYLQRGGPNNDELKAFPEGFRMVAGNPFKRNHTDDFESEAVSFVCLDYSGGSSTSDGLPTKNCPDGLRAQVFFPSCWDGVNLDSADHKSHMSYPVGGSYDSGSCPDSHPVHLISIFYEVNYNTGDFSSQWYGSGQPFVFAMGDPTGYGFHGDFINGWDVPTLQSAIDECTNDSGLLSDCPVIANDLFTTQESQACIIPPQVDEQVTGLLDALPGCNPVQQGPGLATVQTCANSKVATIGAYEQYFKDVTSSLKWQYVGCGTDNVGSRTFTAASTSSNSMTVESCISFCSGKGYSYAGLEYASQCYCGNSLPSDRAPQTGILGNCFTPCAGDSTEYCGGGSALSIYQNCSGLSSCTNNAYTGPDGGSVSSASSSVAASSSAASSSKSSSSSSSTSTSHSSSSTSTSHSSSTSTSSSKTATTLATSSKPASSSSSKSSATSSISSALHRKGKAPASATKNARYAAAVAYKEAADEQAAEVKAKLAAGKVRRHLAELKAGRHH</sequence>
<dbReference type="Pfam" id="PF09362">
    <property type="entry name" value="DUF1996"/>
    <property type="match status" value="1"/>
</dbReference>
<dbReference type="Proteomes" id="UP000729357">
    <property type="component" value="Unassembled WGS sequence"/>
</dbReference>
<keyword evidence="2" id="KW-0732">Signal</keyword>
<evidence type="ECO:0000259" key="3">
    <source>
        <dbReference type="PROSITE" id="PS51212"/>
    </source>
</evidence>
<gene>
    <name evidence="4" type="ORF">KCU98_g14114</name>
</gene>
<dbReference type="InterPro" id="IPR002889">
    <property type="entry name" value="WSC_carb-bd"/>
</dbReference>
<dbReference type="AlphaFoldDB" id="A0A9P8FFQ2"/>
<reference evidence="4" key="2">
    <citation type="submission" date="2021-08" db="EMBL/GenBank/DDBJ databases">
        <authorList>
            <person name="Gostincar C."/>
            <person name="Sun X."/>
            <person name="Song Z."/>
            <person name="Gunde-Cimerman N."/>
        </authorList>
    </citation>
    <scope>NUCLEOTIDE SEQUENCE</scope>
    <source>
        <strain evidence="4">EXF-9298</strain>
    </source>
</reference>
<feature type="non-terminal residue" evidence="4">
    <location>
        <position position="615"/>
    </location>
</feature>
<dbReference type="PANTHER" id="PTHR43662:SF3">
    <property type="entry name" value="DOMAIN PROTEIN, PUTATIVE (AFU_ORTHOLOGUE AFUA_6G11970)-RELATED"/>
    <property type="match status" value="1"/>
</dbReference>
<dbReference type="Pfam" id="PF01822">
    <property type="entry name" value="WSC"/>
    <property type="match status" value="1"/>
</dbReference>
<dbReference type="SMART" id="SM00321">
    <property type="entry name" value="WSC"/>
    <property type="match status" value="1"/>
</dbReference>
<feature type="domain" description="WSC" evidence="3">
    <location>
        <begin position="368"/>
        <end position="463"/>
    </location>
</feature>
<feature type="signal peptide" evidence="2">
    <location>
        <begin position="1"/>
        <end position="20"/>
    </location>
</feature>
<feature type="chain" id="PRO_5040378130" evidence="2">
    <location>
        <begin position="21"/>
        <end position="615"/>
    </location>
</feature>
<dbReference type="InterPro" id="IPR018535">
    <property type="entry name" value="DUF1996"/>
</dbReference>
<dbReference type="EMBL" id="JAHFXS010002733">
    <property type="protein sequence ID" value="KAG9971015.1"/>
    <property type="molecule type" value="Genomic_DNA"/>
</dbReference>